<dbReference type="InterPro" id="IPR021815">
    <property type="entry name" value="TsiV"/>
</dbReference>
<reference evidence="1" key="1">
    <citation type="submission" date="2013-05" db="EMBL/GenBank/DDBJ databases">
        <title>Genome assembly of Cystobacter fuscus DSM 2262.</title>
        <authorList>
            <person name="Sharma G."/>
            <person name="Khatri I."/>
            <person name="Kaur C."/>
            <person name="Mayilraj S."/>
            <person name="Subramanian S."/>
        </authorList>
    </citation>
    <scope>NUCLEOTIDE SEQUENCE [LARGE SCALE GENOMIC DNA]</scope>
    <source>
        <strain evidence="1">DSM 2262</strain>
    </source>
</reference>
<accession>S9QKU2</accession>
<organism evidence="1 2">
    <name type="scientific">Cystobacter fuscus (strain ATCC 25194 / DSM 2262 / NBRC 100088 / M29)</name>
    <dbReference type="NCBI Taxonomy" id="1242864"/>
    <lineage>
        <taxon>Bacteria</taxon>
        <taxon>Pseudomonadati</taxon>
        <taxon>Myxococcota</taxon>
        <taxon>Myxococcia</taxon>
        <taxon>Myxococcales</taxon>
        <taxon>Cystobacterineae</taxon>
        <taxon>Archangiaceae</taxon>
        <taxon>Cystobacter</taxon>
    </lineage>
</organism>
<dbReference type="AlphaFoldDB" id="S9QKU2"/>
<keyword evidence="2" id="KW-1185">Reference proteome</keyword>
<comment type="caution">
    <text evidence="1">The sequence shown here is derived from an EMBL/GenBank/DDBJ whole genome shotgun (WGS) entry which is preliminary data.</text>
</comment>
<name>S9QKU2_CYSF2</name>
<dbReference type="Pfam" id="PF11876">
    <property type="entry name" value="TsiV"/>
    <property type="match status" value="1"/>
</dbReference>
<evidence type="ECO:0000313" key="1">
    <source>
        <dbReference type="EMBL" id="EPX57078.1"/>
    </source>
</evidence>
<protein>
    <submittedName>
        <fullName evidence="1">Uncharacterized protein</fullName>
    </submittedName>
</protein>
<proteinExistence type="predicted"/>
<gene>
    <name evidence="1" type="ORF">D187_006832</name>
</gene>
<dbReference type="RefSeq" id="WP_002630352.1">
    <property type="nucleotide sequence ID" value="NZ_ANAH02000064.1"/>
</dbReference>
<dbReference type="Proteomes" id="UP000011682">
    <property type="component" value="Unassembled WGS sequence"/>
</dbReference>
<evidence type="ECO:0000313" key="2">
    <source>
        <dbReference type="Proteomes" id="UP000011682"/>
    </source>
</evidence>
<sequence length="312" mass="35460">MHLAFYLPHDHPDIASGVNHAVESYLRAVGQGPGTLHHAVINDDEGDALTEERWSYIRELLLPERPFRFIEELDEATARRLEKRGYATQLLLDGGLRGRNGYQLWYQARLPWRIPSPDSVSLLTATLPTEYLESHGPMKVRELALDMASQLRFASGHVGLALHFYWMLSAMDEPLRAELARYPGIDLRTAWLPPTRLGTRVDGVHWLNFLAQPVLGQLGGAAALRSRLHAPETTVHELDGERVIVSLGERPEAGDLSIGQTLPAYRDLARLLEPWLEPLSLSERTLSDKPPRYSDMRFTADEARRWWRRLLD</sequence>
<dbReference type="EMBL" id="ANAH02000064">
    <property type="protein sequence ID" value="EPX57078.1"/>
    <property type="molecule type" value="Genomic_DNA"/>
</dbReference>